<dbReference type="NCBIfam" id="TIGR03083">
    <property type="entry name" value="maleylpyruvate isomerase family mycothiol-dependent enzyme"/>
    <property type="match status" value="1"/>
</dbReference>
<dbReference type="RefSeq" id="WP_218108500.1">
    <property type="nucleotide sequence ID" value="NZ_FODD01000048.1"/>
</dbReference>
<dbReference type="InterPro" id="IPR017517">
    <property type="entry name" value="Maleyloyr_isom"/>
</dbReference>
<name>A0A1H8T5G3_9ACTN</name>
<dbReference type="STRING" id="310780.SAMN05216267_104821"/>
<dbReference type="InterPro" id="IPR034660">
    <property type="entry name" value="DinB/YfiT-like"/>
</dbReference>
<evidence type="ECO:0000259" key="1">
    <source>
        <dbReference type="Pfam" id="PF11716"/>
    </source>
</evidence>
<sequence>MVESQRDESGAGQLGRAFASTRRVLAGVRPEHLGAATPCGAWDVRALIDHVVGSAWWGAGAVTGADVGEDPASGDLLARYDESARVALDAFASPGVMTRRIDLGFGVFSGAELAGMVARDQFTHGWDLARAIGHSTDLDRPLAGQLLVQARAEILDAYRGPEGDALFGPVVEPPAGACPADRLAAFLGRSV</sequence>
<evidence type="ECO:0000313" key="2">
    <source>
        <dbReference type="EMBL" id="SEO86132.1"/>
    </source>
</evidence>
<dbReference type="Proteomes" id="UP000181951">
    <property type="component" value="Unassembled WGS sequence"/>
</dbReference>
<accession>A0A1H8T5G3</accession>
<proteinExistence type="predicted"/>
<evidence type="ECO:0000313" key="3">
    <source>
        <dbReference type="Proteomes" id="UP000181951"/>
    </source>
</evidence>
<feature type="domain" description="Mycothiol-dependent maleylpyruvate isomerase metal-binding" evidence="1">
    <location>
        <begin position="16"/>
        <end position="129"/>
    </location>
</feature>
<dbReference type="InterPro" id="IPR024344">
    <property type="entry name" value="MDMPI_metal-binding"/>
</dbReference>
<dbReference type="Pfam" id="PF11716">
    <property type="entry name" value="MDMPI_N"/>
    <property type="match status" value="1"/>
</dbReference>
<keyword evidence="3" id="KW-1185">Reference proteome</keyword>
<dbReference type="AlphaFoldDB" id="A0A1H8T5G3"/>
<reference evidence="2 3" key="1">
    <citation type="submission" date="2016-10" db="EMBL/GenBank/DDBJ databases">
        <authorList>
            <person name="de Groot N.N."/>
        </authorList>
    </citation>
    <scope>NUCLEOTIDE SEQUENCE [LARGE SCALE GENOMIC DNA]</scope>
    <source>
        <strain evidence="2 3">CGMCC 4.2026</strain>
    </source>
</reference>
<gene>
    <name evidence="2" type="ORF">SAMN05216267_104821</name>
</gene>
<dbReference type="SUPFAM" id="SSF109854">
    <property type="entry name" value="DinB/YfiT-like putative metalloenzymes"/>
    <property type="match status" value="1"/>
</dbReference>
<organism evidence="2 3">
    <name type="scientific">Actinacidiphila rubida</name>
    <dbReference type="NCBI Taxonomy" id="310780"/>
    <lineage>
        <taxon>Bacteria</taxon>
        <taxon>Bacillati</taxon>
        <taxon>Actinomycetota</taxon>
        <taxon>Actinomycetes</taxon>
        <taxon>Kitasatosporales</taxon>
        <taxon>Streptomycetaceae</taxon>
        <taxon>Actinacidiphila</taxon>
    </lineage>
</organism>
<dbReference type="EMBL" id="FODD01000048">
    <property type="protein sequence ID" value="SEO86132.1"/>
    <property type="molecule type" value="Genomic_DNA"/>
</dbReference>
<dbReference type="GO" id="GO:0046872">
    <property type="term" value="F:metal ion binding"/>
    <property type="evidence" value="ECO:0007669"/>
    <property type="project" value="InterPro"/>
</dbReference>
<dbReference type="InterPro" id="IPR017520">
    <property type="entry name" value="CHP03086"/>
</dbReference>
<dbReference type="NCBIfam" id="TIGR03086">
    <property type="entry name" value="TIGR03086 family metal-binding protein"/>
    <property type="match status" value="1"/>
</dbReference>
<protein>
    <submittedName>
        <fullName evidence="2">TIGR03086 family protein</fullName>
    </submittedName>
</protein>